<dbReference type="EMBL" id="AMQN01025166">
    <property type="status" value="NOT_ANNOTATED_CDS"/>
    <property type="molecule type" value="Genomic_DNA"/>
</dbReference>
<keyword evidence="3" id="KW-1185">Reference proteome</keyword>
<gene>
    <name evidence="1" type="ORF">CAPTEDRAFT_215190</name>
</gene>
<evidence type="ECO:0000313" key="2">
    <source>
        <dbReference type="EnsemblMetazoa" id="CapteP215190"/>
    </source>
</evidence>
<dbReference type="OMA" id="CADRYAK"/>
<evidence type="ECO:0008006" key="4">
    <source>
        <dbReference type="Google" id="ProtNLM"/>
    </source>
</evidence>
<dbReference type="PANTHER" id="PTHR46670">
    <property type="entry name" value="ENDO/EXONUCLEASE/PHOSPHATASE DOMAIN-CONTAINING PROTEIN"/>
    <property type="match status" value="1"/>
</dbReference>
<reference evidence="3" key="1">
    <citation type="submission" date="2012-12" db="EMBL/GenBank/DDBJ databases">
        <authorList>
            <person name="Hellsten U."/>
            <person name="Grimwood J."/>
            <person name="Chapman J.A."/>
            <person name="Shapiro H."/>
            <person name="Aerts A."/>
            <person name="Otillar R.P."/>
            <person name="Terry A.Y."/>
            <person name="Boore J.L."/>
            <person name="Simakov O."/>
            <person name="Marletaz F."/>
            <person name="Cho S.-J."/>
            <person name="Edsinger-Gonzales E."/>
            <person name="Havlak P."/>
            <person name="Kuo D.-H."/>
            <person name="Larsson T."/>
            <person name="Lv J."/>
            <person name="Arendt D."/>
            <person name="Savage R."/>
            <person name="Osoegawa K."/>
            <person name="de Jong P."/>
            <person name="Lindberg D.R."/>
            <person name="Seaver E.C."/>
            <person name="Weisblat D.A."/>
            <person name="Putnam N.H."/>
            <person name="Grigoriev I.V."/>
            <person name="Rokhsar D.S."/>
        </authorList>
    </citation>
    <scope>NUCLEOTIDE SEQUENCE</scope>
    <source>
        <strain evidence="3">I ESC-2004</strain>
    </source>
</reference>
<name>R7U859_CAPTE</name>
<evidence type="ECO:0000313" key="3">
    <source>
        <dbReference type="Proteomes" id="UP000014760"/>
    </source>
</evidence>
<feature type="non-terminal residue" evidence="1">
    <location>
        <position position="263"/>
    </location>
</feature>
<reference evidence="1 3" key="2">
    <citation type="journal article" date="2013" name="Nature">
        <title>Insights into bilaterian evolution from three spiralian genomes.</title>
        <authorList>
            <person name="Simakov O."/>
            <person name="Marletaz F."/>
            <person name="Cho S.J."/>
            <person name="Edsinger-Gonzales E."/>
            <person name="Havlak P."/>
            <person name="Hellsten U."/>
            <person name="Kuo D.H."/>
            <person name="Larsson T."/>
            <person name="Lv J."/>
            <person name="Arendt D."/>
            <person name="Savage R."/>
            <person name="Osoegawa K."/>
            <person name="de Jong P."/>
            <person name="Grimwood J."/>
            <person name="Chapman J.A."/>
            <person name="Shapiro H."/>
            <person name="Aerts A."/>
            <person name="Otillar R.P."/>
            <person name="Terry A.Y."/>
            <person name="Boore J.L."/>
            <person name="Grigoriev I.V."/>
            <person name="Lindberg D.R."/>
            <person name="Seaver E.C."/>
            <person name="Weisblat D.A."/>
            <person name="Putnam N.H."/>
            <person name="Rokhsar D.S."/>
        </authorList>
    </citation>
    <scope>NUCLEOTIDE SEQUENCE</scope>
    <source>
        <strain evidence="1 3">I ESC-2004</strain>
    </source>
</reference>
<proteinExistence type="predicted"/>
<accession>R7U859</accession>
<dbReference type="OrthoDB" id="10072198at2759"/>
<dbReference type="HOGENOM" id="CLU_1059927_0_0_1"/>
<organism evidence="1">
    <name type="scientific">Capitella teleta</name>
    <name type="common">Polychaete worm</name>
    <dbReference type="NCBI Taxonomy" id="283909"/>
    <lineage>
        <taxon>Eukaryota</taxon>
        <taxon>Metazoa</taxon>
        <taxon>Spiralia</taxon>
        <taxon>Lophotrochozoa</taxon>
        <taxon>Annelida</taxon>
        <taxon>Polychaeta</taxon>
        <taxon>Sedentaria</taxon>
        <taxon>Scolecida</taxon>
        <taxon>Capitellidae</taxon>
        <taxon>Capitella</taxon>
    </lineage>
</organism>
<dbReference type="EnsemblMetazoa" id="CapteT215190">
    <property type="protein sequence ID" value="CapteP215190"/>
    <property type="gene ID" value="CapteG215190"/>
</dbReference>
<evidence type="ECO:0000313" key="1">
    <source>
        <dbReference type="EMBL" id="ELU02174.1"/>
    </source>
</evidence>
<reference evidence="2" key="3">
    <citation type="submission" date="2015-06" db="UniProtKB">
        <authorList>
            <consortium name="EnsemblMetazoa"/>
        </authorList>
    </citation>
    <scope>IDENTIFICATION</scope>
</reference>
<dbReference type="Proteomes" id="UP000014760">
    <property type="component" value="Unassembled WGS sequence"/>
</dbReference>
<dbReference type="AlphaFoldDB" id="R7U859"/>
<dbReference type="EMBL" id="KB304286">
    <property type="protein sequence ID" value="ELU02174.1"/>
    <property type="molecule type" value="Genomic_DNA"/>
</dbReference>
<protein>
    <recommendedName>
        <fullName evidence="4">Endonuclease/exonuclease/phosphatase domain-containing protein</fullName>
    </recommendedName>
</protein>
<sequence length="263" mass="30937">MLLYRLKVSVSNPRDAFLNDLQDILECFIVKPKSFIILGDFNIHWDVEADRERMKLLDMAEAFQLVQHVKLLLGNCIHYLLLICFHNALMPMEYGMFGLTRSVQILLLYRLKVSVSNPRDHRAVHFSINAAKPHPPRKKITFRKLRNVVQVALKRDLREAVTTISINPSDEFDAEARLVRYDTTLRQLLDCHAPLIEAFVVQKPRAPWYTEVIAEAKRSRRRLEKQWKRTGLTVQHEMFKRQKSFVTTLISQTRSKFYCNKMK</sequence>
<dbReference type="PANTHER" id="PTHR46670:SF3">
    <property type="entry name" value="ENDONUCLEASE_EXONUCLEASE_PHOSPHATASE DOMAIN-CONTAINING PROTEIN"/>
    <property type="match status" value="1"/>
</dbReference>